<dbReference type="EMBL" id="UYRT01079928">
    <property type="protein sequence ID" value="VDN21680.1"/>
    <property type="molecule type" value="Genomic_DNA"/>
</dbReference>
<dbReference type="OrthoDB" id="5831454at2759"/>
<reference evidence="3" key="1">
    <citation type="submission" date="2016-06" db="UniProtKB">
        <authorList>
            <consortium name="WormBaseParasite"/>
        </authorList>
    </citation>
    <scope>IDENTIFICATION</scope>
</reference>
<proteinExistence type="predicted"/>
<evidence type="ECO:0000313" key="3">
    <source>
        <dbReference type="WBParaSite" id="GPUH_0001312801-mRNA-1"/>
    </source>
</evidence>
<protein>
    <submittedName>
        <fullName evidence="1 3">Uncharacterized protein</fullName>
    </submittedName>
</protein>
<organism evidence="3">
    <name type="scientific">Gongylonema pulchrum</name>
    <dbReference type="NCBI Taxonomy" id="637853"/>
    <lineage>
        <taxon>Eukaryota</taxon>
        <taxon>Metazoa</taxon>
        <taxon>Ecdysozoa</taxon>
        <taxon>Nematoda</taxon>
        <taxon>Chromadorea</taxon>
        <taxon>Rhabditida</taxon>
        <taxon>Spirurina</taxon>
        <taxon>Spiruromorpha</taxon>
        <taxon>Spiruroidea</taxon>
        <taxon>Gongylonematidae</taxon>
        <taxon>Gongylonema</taxon>
    </lineage>
</organism>
<sequence>MSELISQEVRRYRDFLGYEKARREPALYKTANSDQPTTHNDAICLTIGNLTNQLTQEWMDKLKSIHHAVSVSSPAKSKTPASPK</sequence>
<name>A0A183DWM3_9BILA</name>
<keyword evidence="2" id="KW-1185">Reference proteome</keyword>
<dbReference type="Proteomes" id="UP000271098">
    <property type="component" value="Unassembled WGS sequence"/>
</dbReference>
<dbReference type="AlphaFoldDB" id="A0A183DWM3"/>
<evidence type="ECO:0000313" key="2">
    <source>
        <dbReference type="Proteomes" id="UP000271098"/>
    </source>
</evidence>
<dbReference type="WBParaSite" id="GPUH_0001312801-mRNA-1">
    <property type="protein sequence ID" value="GPUH_0001312801-mRNA-1"/>
    <property type="gene ID" value="GPUH_0001312801"/>
</dbReference>
<evidence type="ECO:0000313" key="1">
    <source>
        <dbReference type="EMBL" id="VDN21680.1"/>
    </source>
</evidence>
<gene>
    <name evidence="1" type="ORF">GPUH_LOCUS13114</name>
</gene>
<reference evidence="1 2" key="2">
    <citation type="submission" date="2018-11" db="EMBL/GenBank/DDBJ databases">
        <authorList>
            <consortium name="Pathogen Informatics"/>
        </authorList>
    </citation>
    <scope>NUCLEOTIDE SEQUENCE [LARGE SCALE GENOMIC DNA]</scope>
</reference>
<accession>A0A183DWM3</accession>